<feature type="compositionally biased region" description="Polar residues" evidence="5">
    <location>
        <begin position="1"/>
        <end position="12"/>
    </location>
</feature>
<evidence type="ECO:0000313" key="7">
    <source>
        <dbReference type="Proteomes" id="UP000042958"/>
    </source>
</evidence>
<feature type="compositionally biased region" description="Polar residues" evidence="5">
    <location>
        <begin position="101"/>
        <end position="126"/>
    </location>
</feature>
<evidence type="ECO:0000256" key="2">
    <source>
        <dbReference type="ARBA" id="ARBA00023125"/>
    </source>
</evidence>
<dbReference type="InterPro" id="IPR001138">
    <property type="entry name" value="Zn2Cys6_DnaBD"/>
</dbReference>
<feature type="compositionally biased region" description="Low complexity" evidence="5">
    <location>
        <begin position="382"/>
        <end position="401"/>
    </location>
</feature>
<feature type="compositionally biased region" description="Polar residues" evidence="5">
    <location>
        <begin position="200"/>
        <end position="212"/>
    </location>
</feature>
<keyword evidence="7" id="KW-1185">Reference proteome</keyword>
<evidence type="ECO:0000256" key="3">
    <source>
        <dbReference type="ARBA" id="ARBA00023163"/>
    </source>
</evidence>
<feature type="region of interest" description="Disordered" evidence="5">
    <location>
        <begin position="1"/>
        <end position="24"/>
    </location>
</feature>
<dbReference type="CDD" id="cd00067">
    <property type="entry name" value="GAL4"/>
    <property type="match status" value="1"/>
</dbReference>
<keyword evidence="3" id="KW-0804">Transcription</keyword>
<keyword evidence="2" id="KW-0238">DNA-binding</keyword>
<sequence>MRASHLGTQNTMYPGRKPVSRPDESVIQDVNERRLPTPVNHLNTFRPVLSVPPSSWTRQPTILCPEVSSGPIPVPASHGHLNYAQPPASGLSTSGALSTGISHTRGSAESTPVSASQQNLDPSQPRASGLHASWALGMPFACGSVRAVPQYTLSSRSNSGQPWTPAASTPWALPTEATEAPRVHAGSESVSQPAFDYSHHTLSQPNRMSQTPRALRQKVQKSSSPARAFRRQTSLTSSSNTSPYISSFHDVSMDEHFPSHVDRAYRDGGTHDRVTFRARSSSPNMQLNVILEDPQSGQLYREKRVRTREELDSQKEGMRVLKDNGGACTACYKSKKRCGPGDPCPPCAARGRKCVRLNRDDGETVSTGGQPVSASTQPVPTSSQYVSTSPQFSSSPTQPNTLINPPCLPESTQPIPAEPAPNADLQSLDPEPPEDYFDPLFIDSWETGMLCIDSAYDNSGHTWVGSDGGHLTI</sequence>
<dbReference type="EMBL" id="CDHK01000004">
    <property type="protein sequence ID" value="CEO60265.1"/>
    <property type="molecule type" value="Genomic_DNA"/>
</dbReference>
<evidence type="ECO:0008006" key="8">
    <source>
        <dbReference type="Google" id="ProtNLM"/>
    </source>
</evidence>
<keyword evidence="4" id="KW-0539">Nucleus</keyword>
<feature type="region of interest" description="Disordered" evidence="5">
    <location>
        <begin position="360"/>
        <end position="434"/>
    </location>
</feature>
<feature type="compositionally biased region" description="Low complexity" evidence="5">
    <location>
        <begin position="88"/>
        <end position="100"/>
    </location>
</feature>
<name>A0A0F7VIL0_PENBI</name>
<dbReference type="Proteomes" id="UP000042958">
    <property type="component" value="Unassembled WGS sequence"/>
</dbReference>
<accession>A0A0F7VIL0</accession>
<evidence type="ECO:0000256" key="5">
    <source>
        <dbReference type="SAM" id="MobiDB-lite"/>
    </source>
</evidence>
<protein>
    <recommendedName>
        <fullName evidence="8">Zn(2)-C6 fungal-type domain-containing protein</fullName>
    </recommendedName>
</protein>
<organism evidence="6 7">
    <name type="scientific">Penicillium brasilianum</name>
    <dbReference type="NCBI Taxonomy" id="104259"/>
    <lineage>
        <taxon>Eukaryota</taxon>
        <taxon>Fungi</taxon>
        <taxon>Dikarya</taxon>
        <taxon>Ascomycota</taxon>
        <taxon>Pezizomycotina</taxon>
        <taxon>Eurotiomycetes</taxon>
        <taxon>Eurotiomycetidae</taxon>
        <taxon>Eurotiales</taxon>
        <taxon>Aspergillaceae</taxon>
        <taxon>Penicillium</taxon>
    </lineage>
</organism>
<keyword evidence="1" id="KW-0805">Transcription regulation</keyword>
<dbReference type="InterPro" id="IPR036864">
    <property type="entry name" value="Zn2-C6_fun-type_DNA-bd_sf"/>
</dbReference>
<dbReference type="AlphaFoldDB" id="A0A0F7VIL0"/>
<dbReference type="SUPFAM" id="SSF57701">
    <property type="entry name" value="Zn2/Cys6 DNA-binding domain"/>
    <property type="match status" value="1"/>
</dbReference>
<reference evidence="7" key="1">
    <citation type="journal article" date="2015" name="Genome Announc.">
        <title>Draft genome sequence of the fungus Penicillium brasilianum MG11.</title>
        <authorList>
            <person name="Horn F."/>
            <person name="Linde J."/>
            <person name="Mattern D.J."/>
            <person name="Walther G."/>
            <person name="Guthke R."/>
            <person name="Brakhage A.A."/>
            <person name="Valiante V."/>
        </authorList>
    </citation>
    <scope>NUCLEOTIDE SEQUENCE [LARGE SCALE GENOMIC DNA]</scope>
    <source>
        <strain evidence="7">MG11</strain>
    </source>
</reference>
<evidence type="ECO:0000256" key="1">
    <source>
        <dbReference type="ARBA" id="ARBA00023015"/>
    </source>
</evidence>
<dbReference type="GO" id="GO:0008270">
    <property type="term" value="F:zinc ion binding"/>
    <property type="evidence" value="ECO:0007669"/>
    <property type="project" value="InterPro"/>
</dbReference>
<dbReference type="GO" id="GO:0003677">
    <property type="term" value="F:DNA binding"/>
    <property type="evidence" value="ECO:0007669"/>
    <property type="project" value="UniProtKB-KW"/>
</dbReference>
<evidence type="ECO:0000313" key="6">
    <source>
        <dbReference type="EMBL" id="CEO60265.1"/>
    </source>
</evidence>
<feature type="region of interest" description="Disordered" evidence="5">
    <location>
        <begin position="78"/>
        <end position="128"/>
    </location>
</feature>
<proteinExistence type="predicted"/>
<feature type="compositionally biased region" description="Polar residues" evidence="5">
    <location>
        <begin position="364"/>
        <end position="381"/>
    </location>
</feature>
<feature type="compositionally biased region" description="Low complexity" evidence="5">
    <location>
        <begin position="233"/>
        <end position="244"/>
    </location>
</feature>
<dbReference type="GO" id="GO:0000981">
    <property type="term" value="F:DNA-binding transcription factor activity, RNA polymerase II-specific"/>
    <property type="evidence" value="ECO:0007669"/>
    <property type="project" value="InterPro"/>
</dbReference>
<gene>
    <name evidence="6" type="ORF">PMG11_04900</name>
</gene>
<evidence type="ECO:0000256" key="4">
    <source>
        <dbReference type="ARBA" id="ARBA00023242"/>
    </source>
</evidence>
<dbReference type="OrthoDB" id="4227365at2759"/>
<feature type="region of interest" description="Disordered" evidence="5">
    <location>
        <begin position="198"/>
        <end position="244"/>
    </location>
</feature>